<protein>
    <submittedName>
        <fullName evidence="2">Sugar-specific transcriptional regulator TrmB</fullName>
    </submittedName>
</protein>
<evidence type="ECO:0000259" key="1">
    <source>
        <dbReference type="SMART" id="SM00421"/>
    </source>
</evidence>
<dbReference type="InterPro" id="IPR036390">
    <property type="entry name" value="WH_DNA-bd_sf"/>
</dbReference>
<dbReference type="SUPFAM" id="SSF46894">
    <property type="entry name" value="C-terminal effector domain of the bipartite response regulators"/>
    <property type="match status" value="1"/>
</dbReference>
<accession>A0ABU0R9D2</accession>
<reference evidence="2 3" key="1">
    <citation type="submission" date="2023-07" db="EMBL/GenBank/DDBJ databases">
        <title>Comparative genomics of wheat-associated soil bacteria to identify genetic determinants of phenazine resistance.</title>
        <authorList>
            <person name="Mouncey N."/>
        </authorList>
    </citation>
    <scope>NUCLEOTIDE SEQUENCE [LARGE SCALE GENOMIC DNA]</scope>
    <source>
        <strain evidence="2 3">V3I3</strain>
    </source>
</reference>
<dbReference type="SMART" id="SM00421">
    <property type="entry name" value="HTH_LUXR"/>
    <property type="match status" value="1"/>
</dbReference>
<feature type="domain" description="HTH luxR-type" evidence="1">
    <location>
        <begin position="263"/>
        <end position="320"/>
    </location>
</feature>
<dbReference type="Proteomes" id="UP001239083">
    <property type="component" value="Unassembled WGS sequence"/>
</dbReference>
<comment type="caution">
    <text evidence="2">The sequence shown here is derived from an EMBL/GenBank/DDBJ whole genome shotgun (WGS) entry which is preliminary data.</text>
</comment>
<evidence type="ECO:0000313" key="2">
    <source>
        <dbReference type="EMBL" id="MDQ0894337.1"/>
    </source>
</evidence>
<keyword evidence="3" id="KW-1185">Reference proteome</keyword>
<gene>
    <name evidence="2" type="ORF">QFZ26_001892</name>
</gene>
<dbReference type="InterPro" id="IPR036388">
    <property type="entry name" value="WH-like_DNA-bd_sf"/>
</dbReference>
<name>A0ABU0R9D2_9MICO</name>
<dbReference type="RefSeq" id="WP_307041505.1">
    <property type="nucleotide sequence ID" value="NZ_JAUSYY010000001.1"/>
</dbReference>
<dbReference type="SUPFAM" id="SSF46785">
    <property type="entry name" value="Winged helix' DNA-binding domain"/>
    <property type="match status" value="1"/>
</dbReference>
<dbReference type="PANTHER" id="PTHR34293">
    <property type="entry name" value="HTH-TYPE TRANSCRIPTIONAL REGULATOR TRMBL2"/>
    <property type="match status" value="1"/>
</dbReference>
<dbReference type="InterPro" id="IPR051797">
    <property type="entry name" value="TrmB-like"/>
</dbReference>
<dbReference type="EMBL" id="JAUSYY010000001">
    <property type="protein sequence ID" value="MDQ0894337.1"/>
    <property type="molecule type" value="Genomic_DNA"/>
</dbReference>
<dbReference type="InterPro" id="IPR000792">
    <property type="entry name" value="Tscrpt_reg_LuxR_C"/>
</dbReference>
<evidence type="ECO:0000313" key="3">
    <source>
        <dbReference type="Proteomes" id="UP001239083"/>
    </source>
</evidence>
<dbReference type="Gene3D" id="1.10.10.10">
    <property type="entry name" value="Winged helix-like DNA-binding domain superfamily/Winged helix DNA-binding domain"/>
    <property type="match status" value="2"/>
</dbReference>
<proteinExistence type="predicted"/>
<dbReference type="InterPro" id="IPR002831">
    <property type="entry name" value="Tscrpt_reg_TrmB_N"/>
</dbReference>
<organism evidence="2 3">
    <name type="scientific">Agromyces ramosus</name>
    <dbReference type="NCBI Taxonomy" id="33879"/>
    <lineage>
        <taxon>Bacteria</taxon>
        <taxon>Bacillati</taxon>
        <taxon>Actinomycetota</taxon>
        <taxon>Actinomycetes</taxon>
        <taxon>Micrococcales</taxon>
        <taxon>Microbacteriaceae</taxon>
        <taxon>Agromyces</taxon>
    </lineage>
</organism>
<sequence length="329" mass="35409">MLSAIGLDEAEETVYRLLVTLGAADLSDLTRRLEMDEREIGRWLRALEQRGLATQSSAQSGERWVAAPPGVALRPLLIQQRHELEQAELAAAALAEDYRAEAVESDARDLVEVVVGAAAVTHRFLQLQLGAEQEIMAFVTDNPVAVSGRENEAEGVAIARGVSYRIVIERSVLASPEDFAEVSASLGQDVNVRVVDRVPTKLIISDRSLAMVPLNGKGSEPAALVIHASGLLDSLSGLFESVWREATPLILLTPGSDTVVEVGAGPDAHDLQVLSLLLGGFTDASIAEQLDIGLRTVQRRVQGLMQLAGVTTRLQLGWHAHDQGWLADR</sequence>
<dbReference type="Pfam" id="PF01978">
    <property type="entry name" value="TrmB"/>
    <property type="match status" value="1"/>
</dbReference>
<dbReference type="PANTHER" id="PTHR34293:SF1">
    <property type="entry name" value="HTH-TYPE TRANSCRIPTIONAL REGULATOR TRMBL2"/>
    <property type="match status" value="1"/>
</dbReference>
<dbReference type="InterPro" id="IPR016032">
    <property type="entry name" value="Sig_transdc_resp-reg_C-effctor"/>
</dbReference>